<evidence type="ECO:0000259" key="5">
    <source>
        <dbReference type="Pfam" id="PF00931"/>
    </source>
</evidence>
<evidence type="ECO:0000256" key="2">
    <source>
        <dbReference type="ARBA" id="ARBA00022741"/>
    </source>
</evidence>
<name>A0AAW2UJS3_9LAMI</name>
<dbReference type="PANTHER" id="PTHR19338">
    <property type="entry name" value="TRANSLOCASE OF INNER MITOCHONDRIAL MEMBRANE 13 HOMOLOG"/>
    <property type="match status" value="1"/>
</dbReference>
<proteinExistence type="predicted"/>
<evidence type="ECO:0000313" key="7">
    <source>
        <dbReference type="EMBL" id="KAL0417224.1"/>
    </source>
</evidence>
<organism evidence="7">
    <name type="scientific">Sesamum latifolium</name>
    <dbReference type="NCBI Taxonomy" id="2727402"/>
    <lineage>
        <taxon>Eukaryota</taxon>
        <taxon>Viridiplantae</taxon>
        <taxon>Streptophyta</taxon>
        <taxon>Embryophyta</taxon>
        <taxon>Tracheophyta</taxon>
        <taxon>Spermatophyta</taxon>
        <taxon>Magnoliopsida</taxon>
        <taxon>eudicotyledons</taxon>
        <taxon>Gunneridae</taxon>
        <taxon>Pentapetalae</taxon>
        <taxon>asterids</taxon>
        <taxon>lamiids</taxon>
        <taxon>Lamiales</taxon>
        <taxon>Pedaliaceae</taxon>
        <taxon>Sesamum</taxon>
    </lineage>
</organism>
<dbReference type="EMBL" id="JACGWN010000012">
    <property type="protein sequence ID" value="KAL0417224.1"/>
    <property type="molecule type" value="Genomic_DNA"/>
</dbReference>
<evidence type="ECO:0000256" key="1">
    <source>
        <dbReference type="ARBA" id="ARBA00022737"/>
    </source>
</evidence>
<reference evidence="7" key="2">
    <citation type="journal article" date="2024" name="Plant">
        <title>Genomic evolution and insights into agronomic trait innovations of Sesamum species.</title>
        <authorList>
            <person name="Miao H."/>
            <person name="Wang L."/>
            <person name="Qu L."/>
            <person name="Liu H."/>
            <person name="Sun Y."/>
            <person name="Le M."/>
            <person name="Wang Q."/>
            <person name="Wei S."/>
            <person name="Zheng Y."/>
            <person name="Lin W."/>
            <person name="Duan Y."/>
            <person name="Cao H."/>
            <person name="Xiong S."/>
            <person name="Wang X."/>
            <person name="Wei L."/>
            <person name="Li C."/>
            <person name="Ma Q."/>
            <person name="Ju M."/>
            <person name="Zhao R."/>
            <person name="Li G."/>
            <person name="Mu C."/>
            <person name="Tian Q."/>
            <person name="Mei H."/>
            <person name="Zhang T."/>
            <person name="Gao T."/>
            <person name="Zhang H."/>
        </authorList>
    </citation>
    <scope>NUCLEOTIDE SEQUENCE</scope>
    <source>
        <strain evidence="7">KEN1</strain>
    </source>
</reference>
<dbReference type="GO" id="GO:0043531">
    <property type="term" value="F:ADP binding"/>
    <property type="evidence" value="ECO:0007669"/>
    <property type="project" value="InterPro"/>
</dbReference>
<keyword evidence="2" id="KW-0547">Nucleotide-binding</keyword>
<dbReference type="Gene3D" id="1.20.5.4130">
    <property type="match status" value="1"/>
</dbReference>
<dbReference type="GO" id="GO:0006952">
    <property type="term" value="P:defense response"/>
    <property type="evidence" value="ECO:0007669"/>
    <property type="project" value="UniProtKB-KW"/>
</dbReference>
<gene>
    <name evidence="7" type="ORF">Slati_3554300</name>
</gene>
<dbReference type="SUPFAM" id="SSF52540">
    <property type="entry name" value="P-loop containing nucleoside triphosphate hydrolases"/>
    <property type="match status" value="1"/>
</dbReference>
<evidence type="ECO:0000256" key="4">
    <source>
        <dbReference type="SAM" id="MobiDB-lite"/>
    </source>
</evidence>
<evidence type="ECO:0000256" key="3">
    <source>
        <dbReference type="ARBA" id="ARBA00022821"/>
    </source>
</evidence>
<dbReference type="AlphaFoldDB" id="A0AAW2UJS3"/>
<dbReference type="Pfam" id="PF00931">
    <property type="entry name" value="NB-ARC"/>
    <property type="match status" value="1"/>
</dbReference>
<feature type="domain" description="Disease resistance N-terminal" evidence="6">
    <location>
        <begin position="6"/>
        <end position="90"/>
    </location>
</feature>
<dbReference type="PANTHER" id="PTHR19338:SF73">
    <property type="entry name" value="DISEASE RESISTANCE PROTEIN RGA2-LIKE"/>
    <property type="match status" value="1"/>
</dbReference>
<feature type="compositionally biased region" description="Basic and acidic residues" evidence="4">
    <location>
        <begin position="136"/>
        <end position="145"/>
    </location>
</feature>
<evidence type="ECO:0000259" key="6">
    <source>
        <dbReference type="Pfam" id="PF18052"/>
    </source>
</evidence>
<feature type="compositionally biased region" description="Polar residues" evidence="4">
    <location>
        <begin position="155"/>
        <end position="169"/>
    </location>
</feature>
<feature type="region of interest" description="Disordered" evidence="4">
    <location>
        <begin position="132"/>
        <end position="169"/>
    </location>
</feature>
<keyword evidence="3" id="KW-0611">Plant defense</keyword>
<dbReference type="Gene3D" id="3.40.50.300">
    <property type="entry name" value="P-loop containing nucleotide triphosphate hydrolases"/>
    <property type="match status" value="1"/>
</dbReference>
<reference evidence="7" key="1">
    <citation type="submission" date="2020-06" db="EMBL/GenBank/DDBJ databases">
        <authorList>
            <person name="Li T."/>
            <person name="Hu X."/>
            <person name="Zhang T."/>
            <person name="Song X."/>
            <person name="Zhang H."/>
            <person name="Dai N."/>
            <person name="Sheng W."/>
            <person name="Hou X."/>
            <person name="Wei L."/>
        </authorList>
    </citation>
    <scope>NUCLEOTIDE SEQUENCE</scope>
    <source>
        <strain evidence="7">KEN1</strain>
        <tissue evidence="7">Leaf</tissue>
    </source>
</reference>
<sequence length="252" mass="29371">MEDTCVRFLLENLSRLRLHQADLISDVKDQMERLENNLLLFKRFLNESTQEREEEDEILEEVTAQMREVVYKAEDGVDVYVSQALERETEKYFRRASDPPGKLLGVVVEEVESTGTRVKELYDDLDQRQRQRQRQRQIDISRSETESELLIGDASDSTPTQLQNLERNQGTSVREDIVVGIEDETDNIIRYLTKETEEFDVISIVGMAGLGKTTLARKIFRDPRIANEFPIRLWVSVSQVYRVKRYISSYVA</sequence>
<dbReference type="InterPro" id="IPR041118">
    <property type="entry name" value="Rx_N"/>
</dbReference>
<dbReference type="InterPro" id="IPR027417">
    <property type="entry name" value="P-loop_NTPase"/>
</dbReference>
<dbReference type="Pfam" id="PF18052">
    <property type="entry name" value="Rx_N"/>
    <property type="match status" value="1"/>
</dbReference>
<protein>
    <submittedName>
        <fullName evidence="7">Disease resistance protein</fullName>
    </submittedName>
</protein>
<comment type="caution">
    <text evidence="7">The sequence shown here is derived from an EMBL/GenBank/DDBJ whole genome shotgun (WGS) entry which is preliminary data.</text>
</comment>
<feature type="domain" description="NB-ARC" evidence="5">
    <location>
        <begin position="182"/>
        <end position="244"/>
    </location>
</feature>
<dbReference type="InterPro" id="IPR002182">
    <property type="entry name" value="NB-ARC"/>
</dbReference>
<keyword evidence="1" id="KW-0677">Repeat</keyword>
<accession>A0AAW2UJS3</accession>